<sequence length="68" mass="7410">MSILDIIDEASDWINHEGVEGVGQGEKDGKECIVVFVSCSPTELSHIIPDHYKGVEVVIRETGILSSQ</sequence>
<organism evidence="1 2">
    <name type="scientific">Desulfonema ishimotonii</name>
    <dbReference type="NCBI Taxonomy" id="45657"/>
    <lineage>
        <taxon>Bacteria</taxon>
        <taxon>Pseudomonadati</taxon>
        <taxon>Thermodesulfobacteriota</taxon>
        <taxon>Desulfobacteria</taxon>
        <taxon>Desulfobacterales</taxon>
        <taxon>Desulfococcaceae</taxon>
        <taxon>Desulfonema</taxon>
    </lineage>
</organism>
<evidence type="ECO:0000313" key="2">
    <source>
        <dbReference type="Proteomes" id="UP000288096"/>
    </source>
</evidence>
<keyword evidence="2" id="KW-1185">Reference proteome</keyword>
<dbReference type="EMBL" id="BEXT01000001">
    <property type="protein sequence ID" value="GBC61011.1"/>
    <property type="molecule type" value="Genomic_DNA"/>
</dbReference>
<dbReference type="Proteomes" id="UP000288096">
    <property type="component" value="Unassembled WGS sequence"/>
</dbReference>
<proteinExistence type="predicted"/>
<name>A0A401FVM1_9BACT</name>
<reference evidence="2" key="1">
    <citation type="submission" date="2017-11" db="EMBL/GenBank/DDBJ databases">
        <authorList>
            <person name="Watanabe M."/>
            <person name="Kojima H."/>
        </authorList>
    </citation>
    <scope>NUCLEOTIDE SEQUENCE [LARGE SCALE GENOMIC DNA]</scope>
    <source>
        <strain evidence="2">Tokyo 01</strain>
    </source>
</reference>
<dbReference type="AlphaFoldDB" id="A0A401FVM1"/>
<dbReference type="RefSeq" id="WP_124328349.1">
    <property type="nucleotide sequence ID" value="NZ_BEXT01000001.1"/>
</dbReference>
<gene>
    <name evidence="1" type="ORF">DENIS_1971</name>
</gene>
<evidence type="ECO:0000313" key="1">
    <source>
        <dbReference type="EMBL" id="GBC61011.1"/>
    </source>
</evidence>
<comment type="caution">
    <text evidence="1">The sequence shown here is derived from an EMBL/GenBank/DDBJ whole genome shotgun (WGS) entry which is preliminary data.</text>
</comment>
<dbReference type="OrthoDB" id="9554432at2"/>
<reference evidence="2" key="2">
    <citation type="submission" date="2019-01" db="EMBL/GenBank/DDBJ databases">
        <title>Genome sequence of Desulfonema ishimotonii strain Tokyo 01.</title>
        <authorList>
            <person name="Fukui M."/>
        </authorList>
    </citation>
    <scope>NUCLEOTIDE SEQUENCE [LARGE SCALE GENOMIC DNA]</scope>
    <source>
        <strain evidence="2">Tokyo 01</strain>
    </source>
</reference>
<protein>
    <submittedName>
        <fullName evidence="1">Uncharacterized protein</fullName>
    </submittedName>
</protein>
<accession>A0A401FVM1</accession>